<evidence type="ECO:0000256" key="3">
    <source>
        <dbReference type="ARBA" id="ARBA00023004"/>
    </source>
</evidence>
<evidence type="ECO:0000256" key="5">
    <source>
        <dbReference type="ARBA" id="ARBA00023268"/>
    </source>
</evidence>
<protein>
    <recommendedName>
        <fullName evidence="8">Aldehyde-alcohol dehydrogenase</fullName>
    </recommendedName>
</protein>
<dbReference type="Gene3D" id="3.40.50.1970">
    <property type="match status" value="1"/>
</dbReference>
<dbReference type="SUPFAM" id="SSF53720">
    <property type="entry name" value="ALDH-like"/>
    <property type="match status" value="1"/>
</dbReference>
<comment type="cofactor">
    <cofactor evidence="1">
        <name>Fe(2+)</name>
        <dbReference type="ChEBI" id="CHEBI:29033"/>
    </cofactor>
</comment>
<evidence type="ECO:0000256" key="6">
    <source>
        <dbReference type="ARBA" id="ARBA00035641"/>
    </source>
</evidence>
<keyword evidence="5" id="KW-0511">Multifunctional enzyme</keyword>
<proteinExistence type="inferred from homology"/>
<dbReference type="InterPro" id="IPR015590">
    <property type="entry name" value="Aldehyde_DH_dom"/>
</dbReference>
<dbReference type="CDD" id="cd07122">
    <property type="entry name" value="ALDH_F20_ACDH"/>
    <property type="match status" value="1"/>
</dbReference>
<evidence type="ECO:0000256" key="4">
    <source>
        <dbReference type="ARBA" id="ARBA00023027"/>
    </source>
</evidence>
<evidence type="ECO:0000256" key="2">
    <source>
        <dbReference type="ARBA" id="ARBA00023002"/>
    </source>
</evidence>
<reference evidence="12" key="1">
    <citation type="submission" date="2022-10" db="EMBL/GenBank/DDBJ databases">
        <title>Adaptive evolution leads to modifications in subtelomeric GC content in a zoonotic Cryptosporidium species.</title>
        <authorList>
            <person name="Li J."/>
            <person name="Feng Y."/>
            <person name="Xiao L."/>
        </authorList>
    </citation>
    <scope>NUCLEOTIDE SEQUENCE</scope>
    <source>
        <strain evidence="12">25894</strain>
    </source>
</reference>
<feature type="domain" description="Fe-containing alcohol dehydrogenase-like C-terminal" evidence="11">
    <location>
        <begin position="671"/>
        <end position="888"/>
    </location>
</feature>
<dbReference type="SUPFAM" id="SSF56796">
    <property type="entry name" value="Dehydroquinate synthase-like"/>
    <property type="match status" value="1"/>
</dbReference>
<sequence length="898" mass="97637">MSAYAPEVTQSIGKLVDSVESLDELLKKVSWGLVEVAQREFMKLSQEQVDYIFQRASLAANCARYELAVLAIEDGGMGLLEDKVIKNHFSSENIYSKYRNTKTVGVIEHDEFGGIDIVAEPLGILAGISPCTNPTSTTIFKSLISLKTRNCIVFSPHPRTARSSIRAAKIIRDAAVEAGAPENCIGWIDVASISLCNSLMNHSSVSAILATGSVALVKAAYSCGKPALGGGAGNSPVLVDELSDLDMVVNSVILSKTFDNSLICASEQCLVALDSVYDKLVLGFKNRGVHVVSSKDELQRLGDLLIDENGNMNPKSVGISAVEIARMASIEIPKDTVMILAEISEIGAGEKLSHEKLCPVLSIIRASDFEDGVRKARALVEFGGLGHTSCIYTDPNSEEGKQRVAEFQRAIPTGRVLVCMPAAQGAMGEMFNFRQAPSLTLGCGSWGHTSTAEGIGVKHLLNFKQVVQRRDHISWFKVPPSIYFNRGCLDEALQDLKEINLKKAFIITDRVMVNLGFVDGLVKGLESVGLSSEMFADVPPEPDVETVKEIVKRLNVSKPDCLIGFGGGSPMDASKLVRLMYEHPTVKWNEVVTRFMDIRKRIVKLPPTGGKIQRFICIPTTSGTGAEMTPFAVITDNSTGVKYPIASYKLTPDMAIVDANFVLSMPKFLAAATGLDALTHALEAFVATYASEYTDGLCIQAMRLIFEHLPNSVLNADAKAREYIHNASSIAGMAFSNAFLGICHALAHQLGAQMHIPHGIANAILLPHIVAYNASNRPTKQSILSQYKCPIAKSRYAKLVGILDLKSSEQFESGLDQESINVRILVQAIQNLKKTLNVPMCVKDHGIEEGHYMSRVESMSIHALDDQCVGANPRFPLLSEIKQLYIDAFSGFVRYPEH</sequence>
<keyword evidence="2 8" id="KW-0560">Oxidoreductase</keyword>
<evidence type="ECO:0000256" key="1">
    <source>
        <dbReference type="ARBA" id="ARBA00001954"/>
    </source>
</evidence>
<dbReference type="Pfam" id="PF00171">
    <property type="entry name" value="Aldedh"/>
    <property type="match status" value="1"/>
</dbReference>
<dbReference type="CDD" id="cd08178">
    <property type="entry name" value="AAD_C"/>
    <property type="match status" value="1"/>
</dbReference>
<evidence type="ECO:0000313" key="12">
    <source>
        <dbReference type="EMBL" id="KAJ1606970.1"/>
    </source>
</evidence>
<dbReference type="PROSITE" id="PS00060">
    <property type="entry name" value="ADH_IRON_2"/>
    <property type="match status" value="1"/>
</dbReference>
<dbReference type="PANTHER" id="PTHR11496">
    <property type="entry name" value="ALCOHOL DEHYDROGENASE"/>
    <property type="match status" value="1"/>
</dbReference>
<keyword evidence="13" id="KW-1185">Reference proteome</keyword>
<keyword evidence="4" id="KW-0520">NAD</keyword>
<evidence type="ECO:0000313" key="13">
    <source>
        <dbReference type="Proteomes" id="UP001071777"/>
    </source>
</evidence>
<dbReference type="PIRSF" id="PIRSF000111">
    <property type="entry name" value="ALDH_ADH"/>
    <property type="match status" value="1"/>
</dbReference>
<dbReference type="InterPro" id="IPR016162">
    <property type="entry name" value="Ald_DH_N"/>
</dbReference>
<dbReference type="InterPro" id="IPR001670">
    <property type="entry name" value="ADH_Fe/GldA"/>
</dbReference>
<accession>A0ABQ8P3Z3</accession>
<feature type="domain" description="Alcohol dehydrogenase iron-type/glycerol dehydrogenase GldA" evidence="10">
    <location>
        <begin position="479"/>
        <end position="658"/>
    </location>
</feature>
<gene>
    <name evidence="12" type="ORF">OJ252_2995</name>
</gene>
<evidence type="ECO:0000259" key="9">
    <source>
        <dbReference type="Pfam" id="PF00171"/>
    </source>
</evidence>
<dbReference type="Pfam" id="PF00465">
    <property type="entry name" value="Fe-ADH"/>
    <property type="match status" value="1"/>
</dbReference>
<dbReference type="InterPro" id="IPR016161">
    <property type="entry name" value="Ald_DH/histidinol_DH"/>
</dbReference>
<comment type="similarity">
    <text evidence="6 8">In the N-terminal section; belongs to the aldehyde dehydrogenase family.</text>
</comment>
<dbReference type="InterPro" id="IPR039697">
    <property type="entry name" value="Alcohol_dehydrogenase_Fe"/>
</dbReference>
<evidence type="ECO:0000256" key="7">
    <source>
        <dbReference type="ARBA" id="ARBA00035645"/>
    </source>
</evidence>
<dbReference type="Gene3D" id="3.40.605.10">
    <property type="entry name" value="Aldehyde Dehydrogenase, Chain A, domain 1"/>
    <property type="match status" value="1"/>
</dbReference>
<comment type="caution">
    <text evidence="12">The sequence shown here is derived from an EMBL/GenBank/DDBJ whole genome shotgun (WGS) entry which is preliminary data.</text>
</comment>
<dbReference type="InterPro" id="IPR034789">
    <property type="entry name" value="AAD_C"/>
</dbReference>
<keyword evidence="3" id="KW-0408">Iron</keyword>
<dbReference type="InterPro" id="IPR018211">
    <property type="entry name" value="ADH_Fe_CS"/>
</dbReference>
<evidence type="ECO:0000259" key="11">
    <source>
        <dbReference type="Pfam" id="PF25137"/>
    </source>
</evidence>
<dbReference type="PROSITE" id="PS00913">
    <property type="entry name" value="ADH_IRON_1"/>
    <property type="match status" value="1"/>
</dbReference>
<evidence type="ECO:0000256" key="8">
    <source>
        <dbReference type="PIRNR" id="PIRNR000111"/>
    </source>
</evidence>
<dbReference type="PANTHER" id="PTHR11496:SF83">
    <property type="entry name" value="HYDROXYACID-OXOACID TRANSHYDROGENASE, MITOCHONDRIAL"/>
    <property type="match status" value="1"/>
</dbReference>
<dbReference type="InterPro" id="IPR016163">
    <property type="entry name" value="Ald_DH_C"/>
</dbReference>
<comment type="similarity">
    <text evidence="7 8">In the C-terminal section; belongs to the iron-containing alcohol dehydrogenase family.</text>
</comment>
<dbReference type="Proteomes" id="UP001071777">
    <property type="component" value="Unassembled WGS sequence"/>
</dbReference>
<evidence type="ECO:0000259" key="10">
    <source>
        <dbReference type="Pfam" id="PF00465"/>
    </source>
</evidence>
<dbReference type="InterPro" id="IPR012079">
    <property type="entry name" value="Bifunc_Ald-ADH"/>
</dbReference>
<dbReference type="Gene3D" id="3.40.309.10">
    <property type="entry name" value="Aldehyde Dehydrogenase, Chain A, domain 2"/>
    <property type="match status" value="1"/>
</dbReference>
<feature type="domain" description="Aldehyde dehydrogenase" evidence="9">
    <location>
        <begin position="37"/>
        <end position="287"/>
    </location>
</feature>
<name>A0ABQ8P3Z3_9CRYT</name>
<dbReference type="Gene3D" id="1.20.1090.10">
    <property type="entry name" value="Dehydroquinate synthase-like - alpha domain"/>
    <property type="match status" value="1"/>
</dbReference>
<dbReference type="InterPro" id="IPR056798">
    <property type="entry name" value="ADH_Fe_C"/>
</dbReference>
<organism evidence="12 13">
    <name type="scientific">Cryptosporidium canis</name>
    <dbReference type="NCBI Taxonomy" id="195482"/>
    <lineage>
        <taxon>Eukaryota</taxon>
        <taxon>Sar</taxon>
        <taxon>Alveolata</taxon>
        <taxon>Apicomplexa</taxon>
        <taxon>Conoidasida</taxon>
        <taxon>Coccidia</taxon>
        <taxon>Eucoccidiorida</taxon>
        <taxon>Eimeriorina</taxon>
        <taxon>Cryptosporidiidae</taxon>
        <taxon>Cryptosporidium</taxon>
    </lineage>
</organism>
<dbReference type="Pfam" id="PF25137">
    <property type="entry name" value="ADH_Fe_C"/>
    <property type="match status" value="1"/>
</dbReference>
<dbReference type="EMBL" id="JAPCXB010000127">
    <property type="protein sequence ID" value="KAJ1606970.1"/>
    <property type="molecule type" value="Genomic_DNA"/>
</dbReference>
<dbReference type="NCBIfam" id="NF010378">
    <property type="entry name" value="PRK13805.1"/>
    <property type="match status" value="1"/>
</dbReference>